<feature type="region of interest" description="Disordered" evidence="5">
    <location>
        <begin position="665"/>
        <end position="805"/>
    </location>
</feature>
<feature type="region of interest" description="Disordered" evidence="5">
    <location>
        <begin position="399"/>
        <end position="422"/>
    </location>
</feature>
<comment type="subcellular location">
    <subcellularLocation>
        <location evidence="1">Membrane</location>
        <topology evidence="1">Multi-pass membrane protein</topology>
    </subcellularLocation>
</comment>
<proteinExistence type="predicted"/>
<dbReference type="FunCoup" id="E9GCI3">
    <property type="interactions" value="3"/>
</dbReference>
<dbReference type="InParanoid" id="E9GCI3"/>
<dbReference type="GO" id="GO:0015250">
    <property type="term" value="F:water channel activity"/>
    <property type="evidence" value="ECO:0000318"/>
    <property type="project" value="GO_Central"/>
</dbReference>
<dbReference type="GO" id="GO:0015793">
    <property type="term" value="P:glycerol transmembrane transport"/>
    <property type="evidence" value="ECO:0000318"/>
    <property type="project" value="GO_Central"/>
</dbReference>
<gene>
    <name evidence="7" type="ORF">DAPPUDRAFT_240771</name>
</gene>
<dbReference type="SUPFAM" id="SSF81338">
    <property type="entry name" value="Aquaporin-like"/>
    <property type="match status" value="1"/>
</dbReference>
<feature type="region of interest" description="Disordered" evidence="5">
    <location>
        <begin position="559"/>
        <end position="631"/>
    </location>
</feature>
<dbReference type="InterPro" id="IPR023271">
    <property type="entry name" value="Aquaporin-like"/>
</dbReference>
<evidence type="ECO:0008006" key="9">
    <source>
        <dbReference type="Google" id="ProtNLM"/>
    </source>
</evidence>
<dbReference type="InterPro" id="IPR034294">
    <property type="entry name" value="Aquaporin_transptr"/>
</dbReference>
<dbReference type="Gene3D" id="1.20.1080.10">
    <property type="entry name" value="Glycerol uptake facilitator protein"/>
    <property type="match status" value="1"/>
</dbReference>
<feature type="compositionally biased region" description="Low complexity" evidence="5">
    <location>
        <begin position="443"/>
        <end position="456"/>
    </location>
</feature>
<evidence type="ECO:0000256" key="3">
    <source>
        <dbReference type="ARBA" id="ARBA00022989"/>
    </source>
</evidence>
<feature type="transmembrane region" description="Helical" evidence="6">
    <location>
        <begin position="208"/>
        <end position="227"/>
    </location>
</feature>
<dbReference type="HOGENOM" id="CLU_349936_0_0_1"/>
<feature type="compositionally biased region" description="Basic and acidic residues" evidence="5">
    <location>
        <begin position="583"/>
        <end position="595"/>
    </location>
</feature>
<keyword evidence="2 6" id="KW-0812">Transmembrane</keyword>
<sequence>MEVESVTFVPFNQRIGMCANVANVSSPPCPFVYSRWNVFHQPGNDTLETILTLLPTRFCYSRASSIQQWWCSVETMATMSVATTPLTSAGLENLMTTLLERFETACLEQQQAGNGNKMRVPMQAEIRSLDFWRSIVAECLASFFLVFIVCGSFIPWSGHTPPAISIALASGFAVAALTLSFAQISGAHLNPVMSLALLVTRKISPMKALLYVTSQGGGAIAGAALLYGCSPIRNKKIVHLLSVTSPGHQGYLGATIVSTGLTDWQALGIELCLTFVITLVYLNQKIIGDNNFLVESFNVDFIKNNNNISTFNTTMDDHRRGLSASIGPGPITLGLTYTACSFVALPSTGASFNPMRSLGPAFVMNKWDAHWVYWLGPIVGGCLAAILYEFIFNPYRNSQRRKGSIPDGDASSIHSDEDNYDDVKSTVANYQSARSQHYDQYRPAISPGGPSNPISPSGGGVGGAVGNNWRNQQRMERAESVYGGTKSLYHCGKSPGPPSRSSNLNRSQSVYAKPPAAPAVQPPNVYASRGAQLQSAQSTYLAARNVDLIRTESIYATRQPPAPLASGNSSRAESVYGSRHPRHMADMTDVDRPVRDNSLLTSSVAREPVYATRAPSHDRSKPESYQLEPIYQTRREVVPSVAAVEPAQRGESLYDRKVPTYRPEATVAAYNRRPNPEQMETSATSAGGAPISPSDTSKDSAYGSVHGTSIQSPAEWSGHGQENNQSNYNQQQQQQQQQQHVQHLQHASAFSPHLPNQPPQGSYQIQQQQQQAGHHHHYAQKFRADLMSPNSQQHSPGSFHSPVQY</sequence>
<dbReference type="PhylomeDB" id="E9GCI3"/>
<dbReference type="InterPro" id="IPR000425">
    <property type="entry name" value="MIP"/>
</dbReference>
<dbReference type="OrthoDB" id="3222at2759"/>
<dbReference type="eggNOG" id="KOG0223">
    <property type="taxonomic scope" value="Eukaryota"/>
</dbReference>
<feature type="compositionally biased region" description="Polar residues" evidence="5">
    <location>
        <begin position="788"/>
        <end position="805"/>
    </location>
</feature>
<dbReference type="CDD" id="cd00333">
    <property type="entry name" value="MIP"/>
    <property type="match status" value="1"/>
</dbReference>
<evidence type="ECO:0000256" key="6">
    <source>
        <dbReference type="SAM" id="Phobius"/>
    </source>
</evidence>
<dbReference type="GO" id="GO:0006833">
    <property type="term" value="P:water transport"/>
    <property type="evidence" value="ECO:0000318"/>
    <property type="project" value="GO_Central"/>
</dbReference>
<protein>
    <recommendedName>
        <fullName evidence="9">Neurogenic protein big brain</fullName>
    </recommendedName>
</protein>
<feature type="region of interest" description="Disordered" evidence="5">
    <location>
        <begin position="440"/>
        <end position="467"/>
    </location>
</feature>
<keyword evidence="8" id="KW-1185">Reference proteome</keyword>
<dbReference type="PANTHER" id="PTHR19139">
    <property type="entry name" value="AQUAPORIN TRANSPORTER"/>
    <property type="match status" value="1"/>
</dbReference>
<evidence type="ECO:0000313" key="8">
    <source>
        <dbReference type="Proteomes" id="UP000000305"/>
    </source>
</evidence>
<accession>E9GCI3</accession>
<dbReference type="Proteomes" id="UP000000305">
    <property type="component" value="Unassembled WGS sequence"/>
</dbReference>
<dbReference type="GO" id="GO:0016323">
    <property type="term" value="C:basolateral plasma membrane"/>
    <property type="evidence" value="ECO:0000318"/>
    <property type="project" value="GO_Central"/>
</dbReference>
<feature type="transmembrane region" description="Helical" evidence="6">
    <location>
        <begin position="163"/>
        <end position="187"/>
    </location>
</feature>
<feature type="compositionally biased region" description="Low complexity" evidence="5">
    <location>
        <begin position="759"/>
        <end position="772"/>
    </location>
</feature>
<dbReference type="STRING" id="6669.E9GCI3"/>
<feature type="transmembrane region" description="Helical" evidence="6">
    <location>
        <begin position="371"/>
        <end position="392"/>
    </location>
</feature>
<keyword evidence="4 6" id="KW-0472">Membrane</keyword>
<keyword evidence="3 6" id="KW-1133">Transmembrane helix</keyword>
<evidence type="ECO:0000256" key="1">
    <source>
        <dbReference type="ARBA" id="ARBA00004141"/>
    </source>
</evidence>
<feature type="transmembrane region" description="Helical" evidence="6">
    <location>
        <begin position="264"/>
        <end position="282"/>
    </location>
</feature>
<feature type="compositionally biased region" description="Low complexity" evidence="5">
    <location>
        <begin position="721"/>
        <end position="746"/>
    </location>
</feature>
<evidence type="ECO:0000256" key="4">
    <source>
        <dbReference type="ARBA" id="ARBA00023136"/>
    </source>
</evidence>
<dbReference type="PRINTS" id="PR00783">
    <property type="entry name" value="MINTRINSICP"/>
</dbReference>
<name>E9GCI3_DAPPU</name>
<organism evidence="7 8">
    <name type="scientific">Daphnia pulex</name>
    <name type="common">Water flea</name>
    <dbReference type="NCBI Taxonomy" id="6669"/>
    <lineage>
        <taxon>Eukaryota</taxon>
        <taxon>Metazoa</taxon>
        <taxon>Ecdysozoa</taxon>
        <taxon>Arthropoda</taxon>
        <taxon>Crustacea</taxon>
        <taxon>Branchiopoda</taxon>
        <taxon>Diplostraca</taxon>
        <taxon>Cladocera</taxon>
        <taxon>Anomopoda</taxon>
        <taxon>Daphniidae</taxon>
        <taxon>Daphnia</taxon>
    </lineage>
</organism>
<evidence type="ECO:0000256" key="2">
    <source>
        <dbReference type="ARBA" id="ARBA00022692"/>
    </source>
</evidence>
<dbReference type="PANTHER" id="PTHR19139:SF268">
    <property type="entry name" value="NEUROGENIC PROTEIN BIG BRAIN"/>
    <property type="match status" value="1"/>
</dbReference>
<evidence type="ECO:0000256" key="5">
    <source>
        <dbReference type="SAM" id="MobiDB-lite"/>
    </source>
</evidence>
<dbReference type="KEGG" id="dpx:DAPPUDRAFT_240771"/>
<feature type="transmembrane region" description="Helical" evidence="6">
    <location>
        <begin position="135"/>
        <end position="157"/>
    </location>
</feature>
<dbReference type="AlphaFoldDB" id="E9GCI3"/>
<dbReference type="GO" id="GO:0015254">
    <property type="term" value="F:glycerol channel activity"/>
    <property type="evidence" value="ECO:0000318"/>
    <property type="project" value="GO_Central"/>
</dbReference>
<feature type="region of interest" description="Disordered" evidence="5">
    <location>
        <begin position="486"/>
        <end position="506"/>
    </location>
</feature>
<feature type="transmembrane region" description="Helical" evidence="6">
    <location>
        <begin position="329"/>
        <end position="351"/>
    </location>
</feature>
<reference evidence="7 8" key="1">
    <citation type="journal article" date="2011" name="Science">
        <title>The ecoresponsive genome of Daphnia pulex.</title>
        <authorList>
            <person name="Colbourne J.K."/>
            <person name="Pfrender M.E."/>
            <person name="Gilbert D."/>
            <person name="Thomas W.K."/>
            <person name="Tucker A."/>
            <person name="Oakley T.H."/>
            <person name="Tokishita S."/>
            <person name="Aerts A."/>
            <person name="Arnold G.J."/>
            <person name="Basu M.K."/>
            <person name="Bauer D.J."/>
            <person name="Caceres C.E."/>
            <person name="Carmel L."/>
            <person name="Casola C."/>
            <person name="Choi J.H."/>
            <person name="Detter J.C."/>
            <person name="Dong Q."/>
            <person name="Dusheyko S."/>
            <person name="Eads B.D."/>
            <person name="Frohlich T."/>
            <person name="Geiler-Samerotte K.A."/>
            <person name="Gerlach D."/>
            <person name="Hatcher P."/>
            <person name="Jogdeo S."/>
            <person name="Krijgsveld J."/>
            <person name="Kriventseva E.V."/>
            <person name="Kultz D."/>
            <person name="Laforsch C."/>
            <person name="Lindquist E."/>
            <person name="Lopez J."/>
            <person name="Manak J.R."/>
            <person name="Muller J."/>
            <person name="Pangilinan J."/>
            <person name="Patwardhan R.P."/>
            <person name="Pitluck S."/>
            <person name="Pritham E.J."/>
            <person name="Rechtsteiner A."/>
            <person name="Rho M."/>
            <person name="Rogozin I.B."/>
            <person name="Sakarya O."/>
            <person name="Salamov A."/>
            <person name="Schaack S."/>
            <person name="Shapiro H."/>
            <person name="Shiga Y."/>
            <person name="Skalitzky C."/>
            <person name="Smith Z."/>
            <person name="Souvorov A."/>
            <person name="Sung W."/>
            <person name="Tang Z."/>
            <person name="Tsuchiya D."/>
            <person name="Tu H."/>
            <person name="Vos H."/>
            <person name="Wang M."/>
            <person name="Wolf Y.I."/>
            <person name="Yamagata H."/>
            <person name="Yamada T."/>
            <person name="Ye Y."/>
            <person name="Shaw J.R."/>
            <person name="Andrews J."/>
            <person name="Crease T.J."/>
            <person name="Tang H."/>
            <person name="Lucas S.M."/>
            <person name="Robertson H.M."/>
            <person name="Bork P."/>
            <person name="Koonin E.V."/>
            <person name="Zdobnov E.M."/>
            <person name="Grigoriev I.V."/>
            <person name="Lynch M."/>
            <person name="Boore J.L."/>
        </authorList>
    </citation>
    <scope>NUCLEOTIDE SEQUENCE [LARGE SCALE GENOMIC DNA]</scope>
</reference>
<dbReference type="GO" id="GO:0005886">
    <property type="term" value="C:plasma membrane"/>
    <property type="evidence" value="ECO:0000318"/>
    <property type="project" value="GO_Central"/>
</dbReference>
<dbReference type="EMBL" id="GL732539">
    <property type="protein sequence ID" value="EFX82861.1"/>
    <property type="molecule type" value="Genomic_DNA"/>
</dbReference>
<dbReference type="Pfam" id="PF00230">
    <property type="entry name" value="MIP"/>
    <property type="match status" value="2"/>
</dbReference>
<evidence type="ECO:0000313" key="7">
    <source>
        <dbReference type="EMBL" id="EFX82861.1"/>
    </source>
</evidence>